<evidence type="ECO:0000256" key="1">
    <source>
        <dbReference type="ARBA" id="ARBA00004613"/>
    </source>
</evidence>
<evidence type="ECO:0000256" key="16">
    <source>
        <dbReference type="SAM" id="MobiDB-lite"/>
    </source>
</evidence>
<feature type="non-terminal residue" evidence="18">
    <location>
        <position position="1"/>
    </location>
</feature>
<evidence type="ECO:0000256" key="11">
    <source>
        <dbReference type="ARBA" id="ARBA00023157"/>
    </source>
</evidence>
<comment type="subcellular location">
    <subcellularLocation>
        <location evidence="1">Secreted</location>
    </subcellularLocation>
</comment>
<keyword evidence="6" id="KW-0399">Innate immunity</keyword>
<evidence type="ECO:0000256" key="4">
    <source>
        <dbReference type="ARBA" id="ARBA00022514"/>
    </source>
</evidence>
<evidence type="ECO:0000256" key="17">
    <source>
        <dbReference type="SAM" id="SignalP"/>
    </source>
</evidence>
<dbReference type="GO" id="GO:0005125">
    <property type="term" value="F:cytokine activity"/>
    <property type="evidence" value="ECO:0007669"/>
    <property type="project" value="UniProtKB-KW"/>
</dbReference>
<evidence type="ECO:0000256" key="2">
    <source>
        <dbReference type="ARBA" id="ARBA00007432"/>
    </source>
</evidence>
<keyword evidence="5" id="KW-0964">Secreted</keyword>
<dbReference type="GO" id="GO:0045087">
    <property type="term" value="P:innate immune response"/>
    <property type="evidence" value="ECO:0007669"/>
    <property type="project" value="UniProtKB-KW"/>
</dbReference>
<evidence type="ECO:0000256" key="14">
    <source>
        <dbReference type="ARBA" id="ARBA00045298"/>
    </source>
</evidence>
<evidence type="ECO:0000256" key="9">
    <source>
        <dbReference type="ARBA" id="ARBA00023118"/>
    </source>
</evidence>
<dbReference type="GO" id="GO:0006954">
    <property type="term" value="P:inflammatory response"/>
    <property type="evidence" value="ECO:0007669"/>
    <property type="project" value="UniProtKB-KW"/>
</dbReference>
<evidence type="ECO:0000256" key="5">
    <source>
        <dbReference type="ARBA" id="ARBA00022525"/>
    </source>
</evidence>
<feature type="region of interest" description="Disordered" evidence="16">
    <location>
        <begin position="137"/>
        <end position="165"/>
    </location>
</feature>
<keyword evidence="11" id="KW-1015">Disulfide bond</keyword>
<evidence type="ECO:0000313" key="19">
    <source>
        <dbReference type="Proteomes" id="UP000530263"/>
    </source>
</evidence>
<evidence type="ECO:0000256" key="7">
    <source>
        <dbReference type="ARBA" id="ARBA00022729"/>
    </source>
</evidence>
<evidence type="ECO:0000256" key="8">
    <source>
        <dbReference type="ARBA" id="ARBA00022859"/>
    </source>
</evidence>
<dbReference type="Pfam" id="PF16649">
    <property type="entry name" value="IL23"/>
    <property type="match status" value="1"/>
</dbReference>
<keyword evidence="9" id="KW-0051">Antiviral defense</keyword>
<dbReference type="PANTHER" id="PTHR15947:SF0">
    <property type="entry name" value="INTERLEUKIN-23 SUBUNIT ALPHA"/>
    <property type="match status" value="1"/>
</dbReference>
<dbReference type="GO" id="GO:0005615">
    <property type="term" value="C:extracellular space"/>
    <property type="evidence" value="ECO:0007669"/>
    <property type="project" value="UniProtKB-KW"/>
</dbReference>
<dbReference type="InterPro" id="IPR010831">
    <property type="entry name" value="IL-23_alpha"/>
</dbReference>
<comment type="subunit">
    <text evidence="15">Heterodimer with IL12B; disulfide-linked. The heterodimer is known as interleukin IL-23. Interacts with IL23R; this interaction enables recruitment of IL12RB1.</text>
</comment>
<dbReference type="AlphaFoldDB" id="A0A7K4SBM8"/>
<evidence type="ECO:0000256" key="13">
    <source>
        <dbReference type="ARBA" id="ARBA00030230"/>
    </source>
</evidence>
<comment type="caution">
    <text evidence="18">The sequence shown here is derived from an EMBL/GenBank/DDBJ whole genome shotgun (WGS) entry which is preliminary data.</text>
</comment>
<accession>A0A7K4SBM8</accession>
<organism evidence="18 19">
    <name type="scientific">Columbina picui</name>
    <name type="common">Picui ground-dove</name>
    <dbReference type="NCBI Taxonomy" id="115618"/>
    <lineage>
        <taxon>Eukaryota</taxon>
        <taxon>Metazoa</taxon>
        <taxon>Chordata</taxon>
        <taxon>Craniata</taxon>
        <taxon>Vertebrata</taxon>
        <taxon>Euteleostomi</taxon>
        <taxon>Archelosauria</taxon>
        <taxon>Archosauria</taxon>
        <taxon>Dinosauria</taxon>
        <taxon>Saurischia</taxon>
        <taxon>Theropoda</taxon>
        <taxon>Coelurosauria</taxon>
        <taxon>Aves</taxon>
        <taxon>Neognathae</taxon>
        <taxon>Neoaves</taxon>
        <taxon>Columbimorphae</taxon>
        <taxon>Columbiformes</taxon>
        <taxon>Columbidae</taxon>
        <taxon>Columbina</taxon>
    </lineage>
</organism>
<feature type="signal peptide" evidence="17">
    <location>
        <begin position="1"/>
        <end position="23"/>
    </location>
</feature>
<dbReference type="Proteomes" id="UP000530263">
    <property type="component" value="Unassembled WGS sequence"/>
</dbReference>
<comment type="similarity">
    <text evidence="2">Belongs to the IL-6 superfamily.</text>
</comment>
<feature type="chain" id="PRO_5029732901" description="Interleukin-23 subunit alpha" evidence="17">
    <location>
        <begin position="24"/>
        <end position="199"/>
    </location>
</feature>
<dbReference type="PANTHER" id="PTHR15947">
    <property type="entry name" value="SGRF"/>
    <property type="match status" value="1"/>
</dbReference>
<evidence type="ECO:0000256" key="10">
    <source>
        <dbReference type="ARBA" id="ARBA00023148"/>
    </source>
</evidence>
<dbReference type="GO" id="GO:0051607">
    <property type="term" value="P:defense response to virus"/>
    <property type="evidence" value="ECO:0007669"/>
    <property type="project" value="UniProtKB-KW"/>
</dbReference>
<dbReference type="Gene3D" id="1.20.1250.10">
    <property type="match status" value="1"/>
</dbReference>
<dbReference type="SUPFAM" id="SSF47266">
    <property type="entry name" value="4-helical cytokines"/>
    <property type="match status" value="1"/>
</dbReference>
<feature type="non-terminal residue" evidence="18">
    <location>
        <position position="199"/>
    </location>
</feature>
<sequence>MAPLRRLLLCLCLPLLLPPPAAPAPGPRTDWVACRSLSRELSRLVAALKEPHRVLEETQLSEEDPKNWPPRIRCSDACDPSTLDTNNTRCLQRILQGLQHYRDLLGSDIFTARRLPRLEATLDQLLGLVQVRGWGAGGAAGQSPDLPDPPIPQQEHSRPPQRSLVPSETWAHPLLQRLALQRLQSFAAIMSRVFTHSAS</sequence>
<evidence type="ECO:0000256" key="6">
    <source>
        <dbReference type="ARBA" id="ARBA00022588"/>
    </source>
</evidence>
<dbReference type="GO" id="GO:0048771">
    <property type="term" value="P:tissue remodeling"/>
    <property type="evidence" value="ECO:0007669"/>
    <property type="project" value="UniProtKB-KW"/>
</dbReference>
<dbReference type="EMBL" id="VYZG01002945">
    <property type="protein sequence ID" value="NWQ83138.1"/>
    <property type="molecule type" value="Genomic_DNA"/>
</dbReference>
<evidence type="ECO:0000256" key="3">
    <source>
        <dbReference type="ARBA" id="ARBA00015012"/>
    </source>
</evidence>
<proteinExistence type="inferred from homology"/>
<gene>
    <name evidence="18" type="primary">Il23a</name>
    <name evidence="18" type="ORF">COLPIC_R14307</name>
</gene>
<keyword evidence="10" id="KW-0797">Tissue remodeling</keyword>
<dbReference type="InterPro" id="IPR009079">
    <property type="entry name" value="4_helix_cytokine-like_core"/>
</dbReference>
<keyword evidence="12" id="KW-0395">Inflammatory response</keyword>
<protein>
    <recommendedName>
        <fullName evidence="3">Interleukin-23 subunit alpha</fullName>
    </recommendedName>
    <alternativeName>
        <fullName evidence="13">Interleukin-23 subunit p19</fullName>
    </alternativeName>
</protein>
<evidence type="ECO:0000313" key="18">
    <source>
        <dbReference type="EMBL" id="NWQ83138.1"/>
    </source>
</evidence>
<evidence type="ECO:0000256" key="15">
    <source>
        <dbReference type="ARBA" id="ARBA00046461"/>
    </source>
</evidence>
<keyword evidence="19" id="KW-1185">Reference proteome</keyword>
<keyword evidence="4" id="KW-0202">Cytokine</keyword>
<comment type="function">
    <text evidence="14">Associates with IL12B to form the pro-inflammatory cytokine IL-23 that plays different roles in innate and adaptive immunity. Released by antigen-presenting cells such as dendritic cells or macrophages, binds to a heterodimeric receptor complex composed of IL12RB1 and IL23R to activate JAK2 and TYK2 which then phosphorylate the receptor to form a docking site leading to the phosphorylation of STAT3 and STAT4. This process leads to activation of several pathways including p38 MAPK or NF-kappa-B and promotes the production of pro-inflammatory cytokines such as interleukin-17A/IL17A. In turn, participates in the early and effective intracellular bacterial clearance. Promotes the expansion and survival of T-helper 17 cells, a CD4-positive helper T-cell subset that produces IL-17, as well as other IL-17-producing cells.</text>
</comment>
<keyword evidence="7 17" id="KW-0732">Signal</keyword>
<name>A0A7K4SBM8_COLPI</name>
<dbReference type="OrthoDB" id="9447007at2759"/>
<keyword evidence="8" id="KW-0391">Immunity</keyword>
<evidence type="ECO:0000256" key="12">
    <source>
        <dbReference type="ARBA" id="ARBA00023198"/>
    </source>
</evidence>
<reference evidence="18 19" key="1">
    <citation type="submission" date="2019-09" db="EMBL/GenBank/DDBJ databases">
        <title>Bird 10,000 Genomes (B10K) Project - Family phase.</title>
        <authorList>
            <person name="Zhang G."/>
        </authorList>
    </citation>
    <scope>NUCLEOTIDE SEQUENCE [LARGE SCALE GENOMIC DNA]</scope>
    <source>
        <strain evidence="18">B10K-DU-021-26</strain>
        <tissue evidence="18">Mixed tissue sample</tissue>
    </source>
</reference>